<keyword evidence="8 9" id="KW-0472">Membrane</keyword>
<dbReference type="GO" id="GO:0046933">
    <property type="term" value="F:proton-transporting ATP synthase activity, rotational mechanism"/>
    <property type="evidence" value="ECO:0007669"/>
    <property type="project" value="TreeGrafter"/>
</dbReference>
<feature type="transmembrane region" description="Helical" evidence="10">
    <location>
        <begin position="226"/>
        <end position="244"/>
    </location>
</feature>
<evidence type="ECO:0000256" key="4">
    <source>
        <dbReference type="ARBA" id="ARBA00022781"/>
    </source>
</evidence>
<dbReference type="Proteomes" id="UP000504635">
    <property type="component" value="Unplaced"/>
</dbReference>
<comment type="subunit">
    <text evidence="9">F-type ATPases have 2 components, CF(1) - the catalytic core - and CF(0) - the membrane proton channel. CF(1) and CF(0) have multiple subunits.</text>
</comment>
<comment type="subcellular location">
    <subcellularLocation>
        <location evidence="9">Mitochondrion</location>
    </subcellularLocation>
    <subcellularLocation>
        <location evidence="9">Mitochondrion inner membrane</location>
    </subcellularLocation>
</comment>
<evidence type="ECO:0000256" key="3">
    <source>
        <dbReference type="ARBA" id="ARBA00022547"/>
    </source>
</evidence>
<sequence length="381" mass="44386">MLSSQKYISRNPYVRSSLINFYCSDKKKDKADLLKSTEVITENYDQCSEFEDKVLRQVFIEKGKEAVLQSNLSKECRTLFNAPLNKIRLGKNVSIHLEQIPINKERECINWETYNFDQLQGKLLEPGTCTTVTTINPPTIEVKENLVIENKKIEKQPSGGGGGNNTGALMINRPIRQEPGKVIFKIIPVEWWHTFFSKTGVTGFGTFLFTFGTYLISKEIYVLEHYYYHGLGALCMWIGFIKYVGPHTAKWLDKGIDDYEKSCNEGRVEEKKYLEDSIVNELFMQYQSAGQAFLIDAKRENVQLQLEEEYRKRQMQVYQEVKKRLNYQVELVNIYKRIQQRNLVEYVTREVSKAITPEMQDKLIHFSIDQIVEEFNKGGKK</sequence>
<keyword evidence="6 9" id="KW-0406">Ion transport</keyword>
<evidence type="ECO:0000256" key="5">
    <source>
        <dbReference type="ARBA" id="ARBA00022792"/>
    </source>
</evidence>
<dbReference type="InterPro" id="IPR013837">
    <property type="entry name" value="ATP_synth_F0_suB"/>
</dbReference>
<evidence type="ECO:0000256" key="10">
    <source>
        <dbReference type="SAM" id="Phobius"/>
    </source>
</evidence>
<evidence type="ECO:0000256" key="2">
    <source>
        <dbReference type="ARBA" id="ARBA00022448"/>
    </source>
</evidence>
<keyword evidence="11" id="KW-1185">Reference proteome</keyword>
<reference evidence="12" key="1">
    <citation type="submission" date="2025-08" db="UniProtKB">
        <authorList>
            <consortium name="RefSeq"/>
        </authorList>
    </citation>
    <scope>IDENTIFICATION</scope>
    <source>
        <tissue evidence="12">Gonads</tissue>
    </source>
</reference>
<dbReference type="InParanoid" id="A0A6J2YGN7"/>
<protein>
    <recommendedName>
        <fullName evidence="9">ATP synthase subunit b</fullName>
    </recommendedName>
</protein>
<dbReference type="GO" id="GO:0005743">
    <property type="term" value="C:mitochondrial inner membrane"/>
    <property type="evidence" value="ECO:0007669"/>
    <property type="project" value="UniProtKB-SubCell"/>
</dbReference>
<keyword evidence="2 9" id="KW-0813">Transport</keyword>
<evidence type="ECO:0000256" key="7">
    <source>
        <dbReference type="ARBA" id="ARBA00023128"/>
    </source>
</evidence>
<keyword evidence="10" id="KW-0812">Transmembrane</keyword>
<evidence type="ECO:0000256" key="6">
    <source>
        <dbReference type="ARBA" id="ARBA00023065"/>
    </source>
</evidence>
<evidence type="ECO:0000256" key="8">
    <source>
        <dbReference type="ARBA" id="ARBA00023136"/>
    </source>
</evidence>
<evidence type="ECO:0000256" key="9">
    <source>
        <dbReference type="RuleBase" id="RU368017"/>
    </source>
</evidence>
<keyword evidence="3 9" id="KW-0138">CF(0)</keyword>
<keyword evidence="4 9" id="KW-0375">Hydrogen ion transport</keyword>
<gene>
    <name evidence="12" type="primary">LOC115887226</name>
</gene>
<keyword evidence="5 9" id="KW-0999">Mitochondrion inner membrane</keyword>
<evidence type="ECO:0000256" key="1">
    <source>
        <dbReference type="ARBA" id="ARBA00007479"/>
    </source>
</evidence>
<dbReference type="PANTHER" id="PTHR12733:SF3">
    <property type="entry name" value="ATP SYNTHASE F(0) COMPLEX SUBUNIT B1, MITOCHONDRIAL"/>
    <property type="match status" value="1"/>
</dbReference>
<dbReference type="Pfam" id="PF05405">
    <property type="entry name" value="Mt_ATP-synt_B"/>
    <property type="match status" value="1"/>
</dbReference>
<dbReference type="SUPFAM" id="SSF161060">
    <property type="entry name" value="ATP synthase B chain-like"/>
    <property type="match status" value="1"/>
</dbReference>
<dbReference type="RefSeq" id="XP_030762451.1">
    <property type="nucleotide sequence ID" value="XM_030906591.1"/>
</dbReference>
<evidence type="ECO:0000313" key="12">
    <source>
        <dbReference type="RefSeq" id="XP_030762451.1"/>
    </source>
</evidence>
<dbReference type="Gene3D" id="1.20.5.2210">
    <property type="match status" value="1"/>
</dbReference>
<dbReference type="PANTHER" id="PTHR12733">
    <property type="entry name" value="MITOCHONDRIAL ATP SYNTHASE B CHAIN"/>
    <property type="match status" value="1"/>
</dbReference>
<comment type="similarity">
    <text evidence="1 9">Belongs to the eukaryotic ATPase B chain family.</text>
</comment>
<dbReference type="GeneID" id="115887226"/>
<proteinExistence type="inferred from homology"/>
<organism evidence="11 12">
    <name type="scientific">Sitophilus oryzae</name>
    <name type="common">Rice weevil</name>
    <name type="synonym">Curculio oryzae</name>
    <dbReference type="NCBI Taxonomy" id="7048"/>
    <lineage>
        <taxon>Eukaryota</taxon>
        <taxon>Metazoa</taxon>
        <taxon>Ecdysozoa</taxon>
        <taxon>Arthropoda</taxon>
        <taxon>Hexapoda</taxon>
        <taxon>Insecta</taxon>
        <taxon>Pterygota</taxon>
        <taxon>Neoptera</taxon>
        <taxon>Endopterygota</taxon>
        <taxon>Coleoptera</taxon>
        <taxon>Polyphaga</taxon>
        <taxon>Cucujiformia</taxon>
        <taxon>Curculionidae</taxon>
        <taxon>Dryophthorinae</taxon>
        <taxon>Sitophilus</taxon>
    </lineage>
</organism>
<comment type="function">
    <text evidence="9">Subunit b, of the mitochondrial membrane ATP synthase complex (F(1)F(0) ATP synthase or Complex V) that produces ATP from ADP in the presence of a proton gradient across the membrane which is generated by electron transport complexes of the respiratory chain. ATP synthase complex consist of a soluble F(1) head domain - the catalytic core - and a membrane F(1) domain - the membrane proton channel. These two domains are linked by a central stalk rotating inside the F(1) region and a stationary peripheral stalk. During catalysis, ATP synthesis in the catalytic domain of F(1) is coupled via a rotary mechanism of the central stalk subunits to proton translocation. In vivo, can only synthesize ATP although its ATP hydrolase activity can be activated artificially in vitro. Part of the complex F(0) domain. Part of the complex F(0) domain and the peripheric stalk, which acts as a stator to hold the catalytic alpha(3)beta(3) subcomplex and subunit a/ATP6 static relative to the rotary elements.</text>
</comment>
<dbReference type="OrthoDB" id="67388at2759"/>
<dbReference type="KEGG" id="soy:115887226"/>
<keyword evidence="10" id="KW-1133">Transmembrane helix</keyword>
<feature type="transmembrane region" description="Helical" evidence="10">
    <location>
        <begin position="195"/>
        <end position="214"/>
    </location>
</feature>
<evidence type="ECO:0000313" key="11">
    <source>
        <dbReference type="Proteomes" id="UP000504635"/>
    </source>
</evidence>
<name>A0A6J2YGN7_SITOR</name>
<dbReference type="InterPro" id="IPR008688">
    <property type="entry name" value="ATP_synth_Bsub_B/MI25"/>
</dbReference>
<dbReference type="GO" id="GO:0045259">
    <property type="term" value="C:proton-transporting ATP synthase complex"/>
    <property type="evidence" value="ECO:0007669"/>
    <property type="project" value="UniProtKB-KW"/>
</dbReference>
<dbReference type="AlphaFoldDB" id="A0A6J2YGN7"/>
<accession>A0A6J2YGN7</accession>
<keyword evidence="7 9" id="KW-0496">Mitochondrion</keyword>